<accession>A0A0C5VC10</accession>
<dbReference type="CDD" id="cd03025">
    <property type="entry name" value="DsbA_FrnE_like"/>
    <property type="match status" value="1"/>
</dbReference>
<dbReference type="Gene3D" id="1.10.472.60">
    <property type="entry name" value="putative protein disulfide isomerase domain"/>
    <property type="match status" value="1"/>
</dbReference>
<dbReference type="Pfam" id="PF13743">
    <property type="entry name" value="Thioredoxin_5"/>
    <property type="match status" value="1"/>
</dbReference>
<sequence>MPESKLIYIMDPMCSWCFAFADPLKQLQKQTGLDTEWIMGGLAEDSDESMNTEMQSTIAGYWRKISELTGVTFNHDFWTHNTPRRSTYPSCRAVIAAEKMSKGMSQTMAEAVQQAYFQAAENPSDIDTLIKCAERIGLNPDLFLKTITAGEVETTLQQHLHLVQQWGIQGFPALLMTRQQKAVPLAMGYCSTEELLTHYQKALTLLQ</sequence>
<dbReference type="PATRIC" id="fig|1445510.3.peg.4820"/>
<protein>
    <recommendedName>
        <fullName evidence="3">DsbA family protein</fullName>
    </recommendedName>
</protein>
<reference evidence="1 2" key="1">
    <citation type="submission" date="2014-01" db="EMBL/GenBank/DDBJ databases">
        <title>Full genme sequencing of cellulolytic bacterium Gynuella sunshinyii YC6258T gen. nov., sp. nov.</title>
        <authorList>
            <person name="Khan H."/>
            <person name="Chung E.J."/>
            <person name="Chung Y.R."/>
        </authorList>
    </citation>
    <scope>NUCLEOTIDE SEQUENCE [LARGE SCALE GENOMIC DNA]</scope>
    <source>
        <strain evidence="1 2">YC6258</strain>
    </source>
</reference>
<dbReference type="Proteomes" id="UP000032266">
    <property type="component" value="Chromosome"/>
</dbReference>
<dbReference type="AlphaFoldDB" id="A0A0C5VC10"/>
<organism evidence="1 2">
    <name type="scientific">Gynuella sunshinyii YC6258</name>
    <dbReference type="NCBI Taxonomy" id="1445510"/>
    <lineage>
        <taxon>Bacteria</taxon>
        <taxon>Pseudomonadati</taxon>
        <taxon>Pseudomonadota</taxon>
        <taxon>Gammaproteobacteria</taxon>
        <taxon>Oceanospirillales</taxon>
        <taxon>Saccharospirillaceae</taxon>
        <taxon>Gynuella</taxon>
    </lineage>
</organism>
<dbReference type="PANTHER" id="PTHR13887">
    <property type="entry name" value="GLUTATHIONE S-TRANSFERASE KAPPA"/>
    <property type="match status" value="1"/>
</dbReference>
<dbReference type="EMBL" id="CP007142">
    <property type="protein sequence ID" value="AJQ96890.1"/>
    <property type="molecule type" value="Genomic_DNA"/>
</dbReference>
<evidence type="ECO:0000313" key="1">
    <source>
        <dbReference type="EMBL" id="AJQ96890.1"/>
    </source>
</evidence>
<dbReference type="KEGG" id="gsn:YC6258_04858"/>
<gene>
    <name evidence="1" type="ORF">YC6258_04858</name>
</gene>
<proteinExistence type="predicted"/>
<dbReference type="PANTHER" id="PTHR13887:SF54">
    <property type="entry name" value="DSBA FAMILY PROTEIN"/>
    <property type="match status" value="1"/>
</dbReference>
<name>A0A0C5VC10_9GAMM</name>
<dbReference type="RefSeq" id="WP_044618790.1">
    <property type="nucleotide sequence ID" value="NZ_CP007142.1"/>
</dbReference>
<evidence type="ECO:0008006" key="3">
    <source>
        <dbReference type="Google" id="ProtNLM"/>
    </source>
</evidence>
<dbReference type="OrthoDB" id="9813770at2"/>
<dbReference type="HOGENOM" id="CLU_097497_2_0_6"/>
<evidence type="ECO:0000313" key="2">
    <source>
        <dbReference type="Proteomes" id="UP000032266"/>
    </source>
</evidence>
<dbReference type="Gene3D" id="3.40.30.10">
    <property type="entry name" value="Glutaredoxin"/>
    <property type="match status" value="1"/>
</dbReference>
<dbReference type="STRING" id="1445510.YC6258_04858"/>
<dbReference type="InterPro" id="IPR036249">
    <property type="entry name" value="Thioredoxin-like_sf"/>
</dbReference>
<dbReference type="SUPFAM" id="SSF52833">
    <property type="entry name" value="Thioredoxin-like"/>
    <property type="match status" value="1"/>
</dbReference>
<keyword evidence="2" id="KW-1185">Reference proteome</keyword>